<organism evidence="1 2">
    <name type="scientific">Hyaloscypha bicolor E</name>
    <dbReference type="NCBI Taxonomy" id="1095630"/>
    <lineage>
        <taxon>Eukaryota</taxon>
        <taxon>Fungi</taxon>
        <taxon>Dikarya</taxon>
        <taxon>Ascomycota</taxon>
        <taxon>Pezizomycotina</taxon>
        <taxon>Leotiomycetes</taxon>
        <taxon>Helotiales</taxon>
        <taxon>Hyaloscyphaceae</taxon>
        <taxon>Hyaloscypha</taxon>
        <taxon>Hyaloscypha bicolor</taxon>
    </lineage>
</organism>
<reference evidence="1 2" key="1">
    <citation type="submission" date="2016-04" db="EMBL/GenBank/DDBJ databases">
        <title>A degradative enzymes factory behind the ericoid mycorrhizal symbiosis.</title>
        <authorList>
            <consortium name="DOE Joint Genome Institute"/>
            <person name="Martino E."/>
            <person name="Morin E."/>
            <person name="Grelet G."/>
            <person name="Kuo A."/>
            <person name="Kohler A."/>
            <person name="Daghino S."/>
            <person name="Barry K."/>
            <person name="Choi C."/>
            <person name="Cichocki N."/>
            <person name="Clum A."/>
            <person name="Copeland A."/>
            <person name="Hainaut M."/>
            <person name="Haridas S."/>
            <person name="Labutti K."/>
            <person name="Lindquist E."/>
            <person name="Lipzen A."/>
            <person name="Khouja H.-R."/>
            <person name="Murat C."/>
            <person name="Ohm R."/>
            <person name="Olson A."/>
            <person name="Spatafora J."/>
            <person name="Veneault-Fourrey C."/>
            <person name="Henrissat B."/>
            <person name="Grigoriev I."/>
            <person name="Martin F."/>
            <person name="Perotto S."/>
        </authorList>
    </citation>
    <scope>NUCLEOTIDE SEQUENCE [LARGE SCALE GENOMIC DNA]</scope>
    <source>
        <strain evidence="1 2">E</strain>
    </source>
</reference>
<dbReference type="Proteomes" id="UP000235371">
    <property type="component" value="Unassembled WGS sequence"/>
</dbReference>
<gene>
    <name evidence="1" type="ORF">K444DRAFT_624245</name>
</gene>
<evidence type="ECO:0000313" key="1">
    <source>
        <dbReference type="EMBL" id="PMD66762.1"/>
    </source>
</evidence>
<name>A0A2J6TUR0_9HELO</name>
<dbReference type="RefSeq" id="XP_024743666.1">
    <property type="nucleotide sequence ID" value="XM_024882375.1"/>
</dbReference>
<keyword evidence="2" id="KW-1185">Reference proteome</keyword>
<sequence>MVNTLKADGLERENLLEDTIQKREAEGFDPTDNQQPLADERDFREEHIRYLEDQRSLRRKLGLPFDFDFWGGIEMQQQGRFERKAFRDRVEAHWIVEFDSRENAKGYPKPLLICLTTLHLDETEFRYKDLLSAWMGTEWIRSTKAWTSKKMLSNTSVILGLLCMTSEPVKN</sequence>
<dbReference type="EMBL" id="KZ613743">
    <property type="protein sequence ID" value="PMD66762.1"/>
    <property type="molecule type" value="Genomic_DNA"/>
</dbReference>
<dbReference type="InParanoid" id="A0A2J6TUR0"/>
<dbReference type="AlphaFoldDB" id="A0A2J6TUR0"/>
<protein>
    <submittedName>
        <fullName evidence="1">Uncharacterized protein</fullName>
    </submittedName>
</protein>
<evidence type="ECO:0000313" key="2">
    <source>
        <dbReference type="Proteomes" id="UP000235371"/>
    </source>
</evidence>
<proteinExistence type="predicted"/>
<accession>A0A2J6TUR0</accession>
<dbReference type="GeneID" id="36590452"/>